<name>W0AGD6_9SPHN</name>
<dbReference type="AlphaFoldDB" id="W0AGD6"/>
<evidence type="ECO:0008006" key="4">
    <source>
        <dbReference type="Google" id="ProtNLM"/>
    </source>
</evidence>
<dbReference type="Pfam" id="PF03929">
    <property type="entry name" value="PepSY_TM"/>
    <property type="match status" value="1"/>
</dbReference>
<evidence type="ECO:0000313" key="3">
    <source>
        <dbReference type="Proteomes" id="UP000018851"/>
    </source>
</evidence>
<dbReference type="STRING" id="1123269.NX02_15160"/>
<evidence type="ECO:0000256" key="1">
    <source>
        <dbReference type="SAM" id="Phobius"/>
    </source>
</evidence>
<feature type="transmembrane region" description="Helical" evidence="1">
    <location>
        <begin position="369"/>
        <end position="390"/>
    </location>
</feature>
<sequence length="489" mass="52185">MGIPADIVRRALAGHAAIGLLAGGLLYLLCLSGTLIVVQQEWQRWEQPNQPEAMALEPEAIDRALAAVLAADAGKKPSDHVFVHMPNAGLPRTVITTDHQAVYIDRDGSIAGPEAHGWTEFVIGLHYYLHLPSILGLTVVGALGVMMAALSVGGVIAHPRIFRDAFRLRARGSRQLAYADWHNRLGVWTLPFGLAVSITGALLGLATVMAFAIAASWYGGNVERVFEPVFGGEPAFGPAPTALPSMVRPLDYMARHHPDLRPDYIILHDPGTPRQFVQILAEHPRRLIFGDYYEFDAAGAFRRTRHMSDGEMGKQFSASVYKLHFGSFGGLPVKLIYILLGAATTIVSATGMSIWLIKRRARGKPSPRLEGVWCATLWGAPLMLALAFVLRTAAGKDAPMVALFWIGLALLIGIGTATARARPLATALRGALAALLAGIGIAHAAAMAPIVAGPLVIDLALLLTGVALAPWAALRMARGAPRGEMAPAE</sequence>
<keyword evidence="3" id="KW-1185">Reference proteome</keyword>
<feature type="transmembrane region" description="Helical" evidence="1">
    <location>
        <begin position="456"/>
        <end position="474"/>
    </location>
</feature>
<reference evidence="2 3" key="1">
    <citation type="submission" date="2013-07" db="EMBL/GenBank/DDBJ databases">
        <title>Completed genome of Sphingomonas sanxanigenens NX02.</title>
        <authorList>
            <person name="Ma T."/>
            <person name="Huang H."/>
            <person name="Wu M."/>
            <person name="Li X."/>
            <person name="Li G."/>
        </authorList>
    </citation>
    <scope>NUCLEOTIDE SEQUENCE [LARGE SCALE GENOMIC DNA]</scope>
    <source>
        <strain evidence="2 3">NX02</strain>
    </source>
</reference>
<feature type="transmembrane region" description="Helical" evidence="1">
    <location>
        <begin position="402"/>
        <end position="419"/>
    </location>
</feature>
<dbReference type="HOGENOM" id="CLU_025664_3_0_5"/>
<keyword evidence="1" id="KW-1133">Transmembrane helix</keyword>
<feature type="transmembrane region" description="Helical" evidence="1">
    <location>
        <begin position="12"/>
        <end position="38"/>
    </location>
</feature>
<dbReference type="InterPro" id="IPR005625">
    <property type="entry name" value="PepSY-ass_TM"/>
</dbReference>
<proteinExistence type="predicted"/>
<dbReference type="EMBL" id="CP006644">
    <property type="protein sequence ID" value="AHE54715.1"/>
    <property type="molecule type" value="Genomic_DNA"/>
</dbReference>
<dbReference type="Proteomes" id="UP000018851">
    <property type="component" value="Chromosome"/>
</dbReference>
<accession>W0AGD6</accession>
<organism evidence="2 3">
    <name type="scientific">Sphingomonas sanxanigenens DSM 19645 = NX02</name>
    <dbReference type="NCBI Taxonomy" id="1123269"/>
    <lineage>
        <taxon>Bacteria</taxon>
        <taxon>Pseudomonadati</taxon>
        <taxon>Pseudomonadota</taxon>
        <taxon>Alphaproteobacteria</taxon>
        <taxon>Sphingomonadales</taxon>
        <taxon>Sphingomonadaceae</taxon>
        <taxon>Sphingomonas</taxon>
    </lineage>
</organism>
<dbReference type="PATRIC" id="fig|1123269.5.peg.2960"/>
<dbReference type="OrthoDB" id="9776609at2"/>
<feature type="transmembrane region" description="Helical" evidence="1">
    <location>
        <begin position="134"/>
        <end position="157"/>
    </location>
</feature>
<keyword evidence="1" id="KW-0812">Transmembrane</keyword>
<dbReference type="KEGG" id="ssan:NX02_15160"/>
<dbReference type="PANTHER" id="PTHR34219">
    <property type="entry name" value="IRON-REGULATED INNER MEMBRANE PROTEIN-RELATED"/>
    <property type="match status" value="1"/>
</dbReference>
<protein>
    <recommendedName>
        <fullName evidence="4">Peptidase</fullName>
    </recommendedName>
</protein>
<feature type="transmembrane region" description="Helical" evidence="1">
    <location>
        <begin position="431"/>
        <end position="450"/>
    </location>
</feature>
<evidence type="ECO:0000313" key="2">
    <source>
        <dbReference type="EMBL" id="AHE54715.1"/>
    </source>
</evidence>
<feature type="transmembrane region" description="Helical" evidence="1">
    <location>
        <begin position="192"/>
        <end position="218"/>
    </location>
</feature>
<gene>
    <name evidence="2" type="ORF">NX02_15160</name>
</gene>
<dbReference type="RefSeq" id="WP_025292918.1">
    <property type="nucleotide sequence ID" value="NZ_CP006644.1"/>
</dbReference>
<keyword evidence="1" id="KW-0472">Membrane</keyword>
<dbReference type="PANTHER" id="PTHR34219:SF3">
    <property type="entry name" value="BLL7967 PROTEIN"/>
    <property type="match status" value="1"/>
</dbReference>
<feature type="transmembrane region" description="Helical" evidence="1">
    <location>
        <begin position="335"/>
        <end position="357"/>
    </location>
</feature>
<dbReference type="eggNOG" id="COG3182">
    <property type="taxonomic scope" value="Bacteria"/>
</dbReference>